<evidence type="ECO:0008006" key="3">
    <source>
        <dbReference type="Google" id="ProtNLM"/>
    </source>
</evidence>
<evidence type="ECO:0000313" key="2">
    <source>
        <dbReference type="Proteomes" id="UP000249390"/>
    </source>
</evidence>
<accession>A0A328DDU0</accession>
<protein>
    <recommendedName>
        <fullName evidence="3">DUF4219 domain-containing protein</fullName>
    </recommendedName>
</protein>
<dbReference type="Proteomes" id="UP000249390">
    <property type="component" value="Unassembled WGS sequence"/>
</dbReference>
<evidence type="ECO:0000313" key="1">
    <source>
        <dbReference type="EMBL" id="RAL42401.1"/>
    </source>
</evidence>
<reference evidence="1 2" key="1">
    <citation type="submission" date="2018-06" db="EMBL/GenBank/DDBJ databases">
        <title>The Genome of Cuscuta australis (Dodder) Provides Insight into the Evolution of Plant Parasitism.</title>
        <authorList>
            <person name="Liu H."/>
        </authorList>
    </citation>
    <scope>NUCLEOTIDE SEQUENCE [LARGE SCALE GENOMIC DNA]</scope>
    <source>
        <strain evidence="2">cv. Yunnan</strain>
        <tissue evidence="1">Vines</tissue>
    </source>
</reference>
<keyword evidence="2" id="KW-1185">Reference proteome</keyword>
<gene>
    <name evidence="1" type="ORF">DM860_017581</name>
</gene>
<comment type="caution">
    <text evidence="1">The sequence shown here is derived from an EMBL/GenBank/DDBJ whole genome shotgun (WGS) entry which is preliminary data.</text>
</comment>
<dbReference type="AlphaFoldDB" id="A0A328DDU0"/>
<dbReference type="EMBL" id="NQVE01000174">
    <property type="protein sequence ID" value="RAL42401.1"/>
    <property type="molecule type" value="Genomic_DNA"/>
</dbReference>
<sequence length="109" mass="12701">MEEGANVQRPPLLRGPHYNFWKGCMRAFLKSQGGRVWRIIETGWTKPTETNAEGVKVIKTFEKYSNEEAQAAECTDSSQTVLRPRKPWRFLKLHMKGMSELRLQKSRFS</sequence>
<organism evidence="1 2">
    <name type="scientific">Cuscuta australis</name>
    <dbReference type="NCBI Taxonomy" id="267555"/>
    <lineage>
        <taxon>Eukaryota</taxon>
        <taxon>Viridiplantae</taxon>
        <taxon>Streptophyta</taxon>
        <taxon>Embryophyta</taxon>
        <taxon>Tracheophyta</taxon>
        <taxon>Spermatophyta</taxon>
        <taxon>Magnoliopsida</taxon>
        <taxon>eudicotyledons</taxon>
        <taxon>Gunneridae</taxon>
        <taxon>Pentapetalae</taxon>
        <taxon>asterids</taxon>
        <taxon>lamiids</taxon>
        <taxon>Solanales</taxon>
        <taxon>Convolvulaceae</taxon>
        <taxon>Cuscuteae</taxon>
        <taxon>Cuscuta</taxon>
        <taxon>Cuscuta subgen. Grammica</taxon>
        <taxon>Cuscuta sect. Cleistogrammica</taxon>
    </lineage>
</organism>
<proteinExistence type="predicted"/>
<name>A0A328DDU0_9ASTE</name>